<name>A0ABR3DIH7_NEUIN</name>
<reference evidence="1 2" key="1">
    <citation type="submission" date="2023-09" db="EMBL/GenBank/DDBJ databases">
        <title>Multi-omics analysis of a traditional fermented food reveals byproduct-associated fungal strains for waste-to-food upcycling.</title>
        <authorList>
            <consortium name="Lawrence Berkeley National Laboratory"/>
            <person name="Rekdal V.M."/>
            <person name="Villalobos-Escobedo J.M."/>
            <person name="Rodriguez-Valeron N."/>
            <person name="Garcia M.O."/>
            <person name="Vasquez D.P."/>
            <person name="Damayanti I."/>
            <person name="Sorensen P.M."/>
            <person name="Baidoo E.E."/>
            <person name="De Carvalho A.C."/>
            <person name="Riley R."/>
            <person name="Lipzen A."/>
            <person name="He G."/>
            <person name="Yan M."/>
            <person name="Haridas S."/>
            <person name="Daum C."/>
            <person name="Yoshinaga Y."/>
            <person name="Ng V."/>
            <person name="Grigoriev I.V."/>
            <person name="Munk R."/>
            <person name="Nuraida L."/>
            <person name="Wijaya C.H."/>
            <person name="Morales P.-C."/>
            <person name="Keasling J.D."/>
        </authorList>
    </citation>
    <scope>NUCLEOTIDE SEQUENCE [LARGE SCALE GENOMIC DNA]</scope>
    <source>
        <strain evidence="1 2">FGSC 2613</strain>
    </source>
</reference>
<dbReference type="Proteomes" id="UP001451303">
    <property type="component" value="Unassembled WGS sequence"/>
</dbReference>
<accession>A0ABR3DIH7</accession>
<proteinExistence type="predicted"/>
<protein>
    <submittedName>
        <fullName evidence="1">Uncharacterized protein</fullName>
    </submittedName>
</protein>
<gene>
    <name evidence="1" type="ORF">QR685DRAFT_570994</name>
</gene>
<sequence length="89" mass="9912">MRRRHPLVAWTIGKLRSMRAGTTWLRACRFGSSFHLGSVRVLSFLVPGTTILPSICDDGAGGSCFSCVTILMPNPQALGWDEFRICLKW</sequence>
<evidence type="ECO:0000313" key="2">
    <source>
        <dbReference type="Proteomes" id="UP001451303"/>
    </source>
</evidence>
<organism evidence="1 2">
    <name type="scientific">Neurospora intermedia</name>
    <dbReference type="NCBI Taxonomy" id="5142"/>
    <lineage>
        <taxon>Eukaryota</taxon>
        <taxon>Fungi</taxon>
        <taxon>Dikarya</taxon>
        <taxon>Ascomycota</taxon>
        <taxon>Pezizomycotina</taxon>
        <taxon>Sordariomycetes</taxon>
        <taxon>Sordariomycetidae</taxon>
        <taxon>Sordariales</taxon>
        <taxon>Sordariaceae</taxon>
        <taxon>Neurospora</taxon>
    </lineage>
</organism>
<comment type="caution">
    <text evidence="1">The sequence shown here is derived from an EMBL/GenBank/DDBJ whole genome shotgun (WGS) entry which is preliminary data.</text>
</comment>
<keyword evidence="2" id="KW-1185">Reference proteome</keyword>
<evidence type="ECO:0000313" key="1">
    <source>
        <dbReference type="EMBL" id="KAL0472399.1"/>
    </source>
</evidence>
<dbReference type="EMBL" id="JAVLET010000003">
    <property type="protein sequence ID" value="KAL0472399.1"/>
    <property type="molecule type" value="Genomic_DNA"/>
</dbReference>